<proteinExistence type="predicted"/>
<evidence type="ECO:0000313" key="1">
    <source>
        <dbReference type="Ensembl" id="ENSCPRP00005018382.1"/>
    </source>
</evidence>
<organism evidence="1 2">
    <name type="scientific">Crocodylus porosus</name>
    <name type="common">Saltwater crocodile</name>
    <name type="synonym">Estuarine crocodile</name>
    <dbReference type="NCBI Taxonomy" id="8502"/>
    <lineage>
        <taxon>Eukaryota</taxon>
        <taxon>Metazoa</taxon>
        <taxon>Chordata</taxon>
        <taxon>Craniata</taxon>
        <taxon>Vertebrata</taxon>
        <taxon>Euteleostomi</taxon>
        <taxon>Archelosauria</taxon>
        <taxon>Archosauria</taxon>
        <taxon>Crocodylia</taxon>
        <taxon>Longirostres</taxon>
        <taxon>Crocodylidae</taxon>
        <taxon>Crocodylus</taxon>
    </lineage>
</organism>
<dbReference type="Ensembl" id="ENSCPRT00005021515.1">
    <property type="protein sequence ID" value="ENSCPRP00005018382.1"/>
    <property type="gene ID" value="ENSCPRG00005012841.1"/>
</dbReference>
<keyword evidence="2" id="KW-1185">Reference proteome</keyword>
<sequence>MLRATMSASLGAFSDLGSTPGSAFNFLCDWASHFFPSGFQVPFCMIEVIILTSLPLSRERERDKSPKTTACISLSVTLHAPSETYQSMEGYLNRLYSTELAQGRC</sequence>
<name>A0A7M4F291_CROPO</name>
<accession>A0A7M4F291</accession>
<dbReference type="Proteomes" id="UP000594220">
    <property type="component" value="Unplaced"/>
</dbReference>
<evidence type="ECO:0000313" key="2">
    <source>
        <dbReference type="Proteomes" id="UP000594220"/>
    </source>
</evidence>
<protein>
    <submittedName>
        <fullName evidence="1">Uncharacterized protein</fullName>
    </submittedName>
</protein>
<dbReference type="AlphaFoldDB" id="A0A7M4F291"/>
<reference evidence="1" key="1">
    <citation type="submission" date="2025-08" db="UniProtKB">
        <authorList>
            <consortium name="Ensembl"/>
        </authorList>
    </citation>
    <scope>IDENTIFICATION</scope>
</reference>
<reference evidence="1" key="2">
    <citation type="submission" date="2025-09" db="UniProtKB">
        <authorList>
            <consortium name="Ensembl"/>
        </authorList>
    </citation>
    <scope>IDENTIFICATION</scope>
</reference>